<dbReference type="KEGG" id="bvz:BRAD3257_8441"/>
<feature type="domain" description="Transposase IS4-like" evidence="1">
    <location>
        <begin position="28"/>
        <end position="114"/>
    </location>
</feature>
<dbReference type="InterPro" id="IPR012337">
    <property type="entry name" value="RNaseH-like_sf"/>
</dbReference>
<dbReference type="Pfam" id="PF01609">
    <property type="entry name" value="DDE_Tnp_1"/>
    <property type="match status" value="1"/>
</dbReference>
<sequence>MDAAAGAPLAMRLVAVKKPAGAVAASRRKARRDAQDENRVISKETLEAADWVILVTSLARDEFSTKDVLALYRLRWRIELGFKRLKSLIGLKTPPGTDPRSAKPYLLAHLLIILLLEPLARDFEDSPRWTQAA</sequence>
<dbReference type="EMBL" id="LS398110">
    <property type="protein sequence ID" value="SPP99028.1"/>
    <property type="molecule type" value="Genomic_DNA"/>
</dbReference>
<name>A0A2U3QC76_9BRAD</name>
<reference evidence="2 3" key="1">
    <citation type="submission" date="2018-03" db="EMBL/GenBank/DDBJ databases">
        <authorList>
            <person name="Gully D."/>
        </authorList>
    </citation>
    <scope>NUCLEOTIDE SEQUENCE [LARGE SCALE GENOMIC DNA]</scope>
    <source>
        <strain evidence="2">ORS3257</strain>
    </source>
</reference>
<protein>
    <submittedName>
        <fullName evidence="2">Transposase</fullName>
    </submittedName>
</protein>
<dbReference type="GO" id="GO:0004803">
    <property type="term" value="F:transposase activity"/>
    <property type="evidence" value="ECO:0007669"/>
    <property type="project" value="InterPro"/>
</dbReference>
<dbReference type="InterPro" id="IPR002559">
    <property type="entry name" value="Transposase_11"/>
</dbReference>
<dbReference type="Proteomes" id="UP000246085">
    <property type="component" value="Chromosome BRAD3257"/>
</dbReference>
<dbReference type="PANTHER" id="PTHR33258">
    <property type="entry name" value="TRANSPOSASE INSL FOR INSERTION SEQUENCE ELEMENT IS186A-RELATED"/>
    <property type="match status" value="1"/>
</dbReference>
<dbReference type="SUPFAM" id="SSF53098">
    <property type="entry name" value="Ribonuclease H-like"/>
    <property type="match status" value="1"/>
</dbReference>
<dbReference type="GO" id="GO:0006313">
    <property type="term" value="P:DNA transposition"/>
    <property type="evidence" value="ECO:0007669"/>
    <property type="project" value="InterPro"/>
</dbReference>
<evidence type="ECO:0000259" key="1">
    <source>
        <dbReference type="Pfam" id="PF01609"/>
    </source>
</evidence>
<dbReference type="PANTHER" id="PTHR33258:SF1">
    <property type="entry name" value="TRANSPOSASE INSL FOR INSERTION SEQUENCE ELEMENT IS186A-RELATED"/>
    <property type="match status" value="1"/>
</dbReference>
<organism evidence="2 3">
    <name type="scientific">Bradyrhizobium vignae</name>
    <dbReference type="NCBI Taxonomy" id="1549949"/>
    <lineage>
        <taxon>Bacteria</taxon>
        <taxon>Pseudomonadati</taxon>
        <taxon>Pseudomonadota</taxon>
        <taxon>Alphaproteobacteria</taxon>
        <taxon>Hyphomicrobiales</taxon>
        <taxon>Nitrobacteraceae</taxon>
        <taxon>Bradyrhizobium</taxon>
    </lineage>
</organism>
<proteinExistence type="predicted"/>
<accession>A0A2U3QC76</accession>
<gene>
    <name evidence="2" type="ORF">BRAD3257_8441</name>
</gene>
<evidence type="ECO:0000313" key="2">
    <source>
        <dbReference type="EMBL" id="SPP99028.1"/>
    </source>
</evidence>
<dbReference type="Gene3D" id="3.90.350.10">
    <property type="entry name" value="Transposase Inhibitor Protein From Tn5, Chain A, domain 1"/>
    <property type="match status" value="1"/>
</dbReference>
<dbReference type="AlphaFoldDB" id="A0A2U3QC76"/>
<dbReference type="GO" id="GO:0003677">
    <property type="term" value="F:DNA binding"/>
    <property type="evidence" value="ECO:0007669"/>
    <property type="project" value="InterPro"/>
</dbReference>
<evidence type="ECO:0000313" key="3">
    <source>
        <dbReference type="Proteomes" id="UP000246085"/>
    </source>
</evidence>